<gene>
    <name evidence="2" type="ORF">SAMN04489757_15613</name>
</gene>
<keyword evidence="1" id="KW-0472">Membrane</keyword>
<dbReference type="Proteomes" id="UP000198806">
    <property type="component" value="Unassembled WGS sequence"/>
</dbReference>
<evidence type="ECO:0008006" key="4">
    <source>
        <dbReference type="Google" id="ProtNLM"/>
    </source>
</evidence>
<dbReference type="OrthoDB" id="2194874at2"/>
<dbReference type="STRING" id="1527.SAMN04489757_15613"/>
<evidence type="ECO:0000313" key="2">
    <source>
        <dbReference type="EMBL" id="SFO65211.1"/>
    </source>
</evidence>
<sequence length="216" mass="23837">MKRQLINWLGLLGIISLLSYTLAVIFAPLAYPNYNWAAQAVSDLSAYDAPSRMLWNQLSSLYGVCGIVSIMLVCVYIQGKLNKLLRIGIYLFAGMNWVSYVGYAMFPLSSSGNAGTFQDIIHIYVVTVLIVLLSILSLVLIVIGGYCDKKYFSLSLWAGISLLFMLAGAIGTNMVPQKFFGIPERFSVFSAIGFNAILGINLFKGFDFKKEFSSQS</sequence>
<feature type="transmembrane region" description="Helical" evidence="1">
    <location>
        <begin position="89"/>
        <end position="109"/>
    </location>
</feature>
<keyword evidence="3" id="KW-1185">Reference proteome</keyword>
<dbReference type="RefSeq" id="WP_091689034.1">
    <property type="nucleotide sequence ID" value="NZ_BAABFM010000085.1"/>
</dbReference>
<dbReference type="EMBL" id="FOWD01000056">
    <property type="protein sequence ID" value="SFO65211.1"/>
    <property type="molecule type" value="Genomic_DNA"/>
</dbReference>
<organism evidence="2 3">
    <name type="scientific">Anaerocolumna aminovalerica</name>
    <dbReference type="NCBI Taxonomy" id="1527"/>
    <lineage>
        <taxon>Bacteria</taxon>
        <taxon>Bacillati</taxon>
        <taxon>Bacillota</taxon>
        <taxon>Clostridia</taxon>
        <taxon>Lachnospirales</taxon>
        <taxon>Lachnospiraceae</taxon>
        <taxon>Anaerocolumna</taxon>
    </lineage>
</organism>
<evidence type="ECO:0000313" key="3">
    <source>
        <dbReference type="Proteomes" id="UP000198806"/>
    </source>
</evidence>
<keyword evidence="1" id="KW-1133">Transmembrane helix</keyword>
<feature type="transmembrane region" description="Helical" evidence="1">
    <location>
        <begin position="186"/>
        <end position="203"/>
    </location>
</feature>
<evidence type="ECO:0000256" key="1">
    <source>
        <dbReference type="SAM" id="Phobius"/>
    </source>
</evidence>
<feature type="transmembrane region" description="Helical" evidence="1">
    <location>
        <begin position="121"/>
        <end position="147"/>
    </location>
</feature>
<reference evidence="2 3" key="1">
    <citation type="submission" date="2016-10" db="EMBL/GenBank/DDBJ databases">
        <authorList>
            <person name="de Groot N.N."/>
        </authorList>
    </citation>
    <scope>NUCLEOTIDE SEQUENCE [LARGE SCALE GENOMIC DNA]</scope>
    <source>
        <strain evidence="2 3">DSM 1283</strain>
    </source>
</reference>
<feature type="transmembrane region" description="Helical" evidence="1">
    <location>
        <begin position="60"/>
        <end position="77"/>
    </location>
</feature>
<protein>
    <recommendedName>
        <fullName evidence="4">DUF998 domain-containing protein</fullName>
    </recommendedName>
</protein>
<dbReference type="InterPro" id="IPR009339">
    <property type="entry name" value="DUF998"/>
</dbReference>
<proteinExistence type="predicted"/>
<keyword evidence="1" id="KW-0812">Transmembrane</keyword>
<name>A0A1I5IYI9_9FIRM</name>
<accession>A0A1I5IYI9</accession>
<feature type="transmembrane region" description="Helical" evidence="1">
    <location>
        <begin position="154"/>
        <end position="174"/>
    </location>
</feature>
<dbReference type="Pfam" id="PF06197">
    <property type="entry name" value="DUF998"/>
    <property type="match status" value="1"/>
</dbReference>
<dbReference type="AlphaFoldDB" id="A0A1I5IYI9"/>